<keyword evidence="4" id="KW-0547">Nucleotide-binding</keyword>
<dbReference type="PROSITE" id="PS50893">
    <property type="entry name" value="ABC_TRANSPORTER_2"/>
    <property type="match status" value="1"/>
</dbReference>
<dbReference type="InterPro" id="IPR003593">
    <property type="entry name" value="AAA+_ATPase"/>
</dbReference>
<protein>
    <submittedName>
        <fullName evidence="10">D-methionine transport system ATP-binding protein</fullName>
    </submittedName>
</protein>
<evidence type="ECO:0000256" key="1">
    <source>
        <dbReference type="ARBA" id="ARBA00005417"/>
    </source>
</evidence>
<dbReference type="STRING" id="159292.SAMN05192546_103363"/>
<keyword evidence="2" id="KW-0813">Transport</keyword>
<evidence type="ECO:0000256" key="3">
    <source>
        <dbReference type="ARBA" id="ARBA00022475"/>
    </source>
</evidence>
<dbReference type="SMART" id="SM00930">
    <property type="entry name" value="NIL"/>
    <property type="match status" value="1"/>
</dbReference>
<dbReference type="Pfam" id="PF00005">
    <property type="entry name" value="ABC_tran"/>
    <property type="match status" value="1"/>
</dbReference>
<keyword evidence="8" id="KW-0472">Membrane</keyword>
<evidence type="ECO:0000256" key="4">
    <source>
        <dbReference type="ARBA" id="ARBA00022741"/>
    </source>
</evidence>
<dbReference type="GO" id="GO:0005524">
    <property type="term" value="F:ATP binding"/>
    <property type="evidence" value="ECO:0007669"/>
    <property type="project" value="UniProtKB-KW"/>
</dbReference>
<name>A0A1H3LTM2_9FIRM</name>
<sequence length="331" mass="36686">MIQIHNLYKSYHHSDILKKINLSIEKGEIYGLIGQSGAGKSTLLRCVNGLEKFDTGDLIVEGVNLASITEKELRNFRKKIGMIFQDFALLHRRNVVENVSLPMECWKYDKKEIETRSEALLDLVGLLDKKNSMPSELSGGQKQRVAIARALSLNPSVLLCDEATSALDPNTTDSILKLLADINKELGITIMVVTHEMSVVKSICDKVAIIARGSIVAEDTVENIFLKESLALKDLVGQELISVPENQTVIKLAVRSTDIDKNFLWKLASENQIKFSIVSANIEQSKNSRFGHLYISVHNHEVDATQAYCEANGIQYTLVNTCGKGAEIDVS</sequence>
<dbReference type="Gene3D" id="3.30.70.260">
    <property type="match status" value="1"/>
</dbReference>
<dbReference type="SMART" id="SM00382">
    <property type="entry name" value="AAA"/>
    <property type="match status" value="1"/>
</dbReference>
<evidence type="ECO:0000259" key="9">
    <source>
        <dbReference type="PROSITE" id="PS50893"/>
    </source>
</evidence>
<proteinExistence type="inferred from homology"/>
<dbReference type="InterPro" id="IPR050086">
    <property type="entry name" value="MetN_ABC_transporter-like"/>
</dbReference>
<keyword evidence="11" id="KW-1185">Reference proteome</keyword>
<dbReference type="GO" id="GO:0016887">
    <property type="term" value="F:ATP hydrolysis activity"/>
    <property type="evidence" value="ECO:0007669"/>
    <property type="project" value="InterPro"/>
</dbReference>
<evidence type="ECO:0000256" key="6">
    <source>
        <dbReference type="ARBA" id="ARBA00022967"/>
    </source>
</evidence>
<dbReference type="SUPFAM" id="SSF55021">
    <property type="entry name" value="ACT-like"/>
    <property type="match status" value="1"/>
</dbReference>
<evidence type="ECO:0000313" key="11">
    <source>
        <dbReference type="Proteomes" id="UP000199230"/>
    </source>
</evidence>
<keyword evidence="7" id="KW-0029">Amino-acid transport</keyword>
<dbReference type="Pfam" id="PF09383">
    <property type="entry name" value="NIL"/>
    <property type="match status" value="1"/>
</dbReference>
<dbReference type="AlphaFoldDB" id="A0A1H3LTM2"/>
<dbReference type="FunFam" id="3.40.50.300:FF:000056">
    <property type="entry name" value="Cell division ATP-binding protein FtsE"/>
    <property type="match status" value="1"/>
</dbReference>
<keyword evidence="3" id="KW-1003">Cell membrane</keyword>
<dbReference type="InterPro" id="IPR045865">
    <property type="entry name" value="ACT-like_dom_sf"/>
</dbReference>
<comment type="similarity">
    <text evidence="1">Belongs to the ABC transporter superfamily.</text>
</comment>
<dbReference type="SUPFAM" id="SSF52540">
    <property type="entry name" value="P-loop containing nucleoside triphosphate hydrolases"/>
    <property type="match status" value="1"/>
</dbReference>
<gene>
    <name evidence="10" type="ORF">SAMN05192546_103363</name>
</gene>
<dbReference type="PANTHER" id="PTHR43166">
    <property type="entry name" value="AMINO ACID IMPORT ATP-BINDING PROTEIN"/>
    <property type="match status" value="1"/>
</dbReference>
<dbReference type="PANTHER" id="PTHR43166:SF30">
    <property type="entry name" value="METHIONINE IMPORT ATP-BINDING PROTEIN METN"/>
    <property type="match status" value="1"/>
</dbReference>
<dbReference type="InterPro" id="IPR027417">
    <property type="entry name" value="P-loop_NTPase"/>
</dbReference>
<feature type="domain" description="ABC transporter" evidence="9">
    <location>
        <begin position="2"/>
        <end position="237"/>
    </location>
</feature>
<keyword evidence="5 10" id="KW-0067">ATP-binding</keyword>
<evidence type="ECO:0000256" key="2">
    <source>
        <dbReference type="ARBA" id="ARBA00022448"/>
    </source>
</evidence>
<evidence type="ECO:0000313" key="10">
    <source>
        <dbReference type="EMBL" id="SDY67782.1"/>
    </source>
</evidence>
<organism evidence="10 11">
    <name type="scientific">Tindallia californiensis</name>
    <dbReference type="NCBI Taxonomy" id="159292"/>
    <lineage>
        <taxon>Bacteria</taxon>
        <taxon>Bacillati</taxon>
        <taxon>Bacillota</taxon>
        <taxon>Clostridia</taxon>
        <taxon>Peptostreptococcales</taxon>
        <taxon>Tindalliaceae</taxon>
        <taxon>Tindallia</taxon>
    </lineage>
</organism>
<accession>A0A1H3LTM2</accession>
<evidence type="ECO:0000256" key="7">
    <source>
        <dbReference type="ARBA" id="ARBA00022970"/>
    </source>
</evidence>
<dbReference type="Proteomes" id="UP000199230">
    <property type="component" value="Unassembled WGS sequence"/>
</dbReference>
<dbReference type="InterPro" id="IPR003439">
    <property type="entry name" value="ABC_transporter-like_ATP-bd"/>
</dbReference>
<dbReference type="PROSITE" id="PS00211">
    <property type="entry name" value="ABC_TRANSPORTER_1"/>
    <property type="match status" value="1"/>
</dbReference>
<dbReference type="GO" id="GO:0005886">
    <property type="term" value="C:plasma membrane"/>
    <property type="evidence" value="ECO:0007669"/>
    <property type="project" value="UniProtKB-ARBA"/>
</dbReference>
<evidence type="ECO:0000256" key="8">
    <source>
        <dbReference type="ARBA" id="ARBA00023136"/>
    </source>
</evidence>
<dbReference type="EMBL" id="FNPV01000003">
    <property type="protein sequence ID" value="SDY67782.1"/>
    <property type="molecule type" value="Genomic_DNA"/>
</dbReference>
<keyword evidence="6" id="KW-1278">Translocase</keyword>
<dbReference type="GO" id="GO:0006865">
    <property type="term" value="P:amino acid transport"/>
    <property type="evidence" value="ECO:0007669"/>
    <property type="project" value="UniProtKB-KW"/>
</dbReference>
<dbReference type="OrthoDB" id="9804199at2"/>
<evidence type="ECO:0000256" key="5">
    <source>
        <dbReference type="ARBA" id="ARBA00022840"/>
    </source>
</evidence>
<dbReference type="InterPro" id="IPR018449">
    <property type="entry name" value="NIL_domain"/>
</dbReference>
<dbReference type="InterPro" id="IPR017871">
    <property type="entry name" value="ABC_transporter-like_CS"/>
</dbReference>
<dbReference type="RefSeq" id="WP_093312248.1">
    <property type="nucleotide sequence ID" value="NZ_FNPV01000003.1"/>
</dbReference>
<reference evidence="10 11" key="1">
    <citation type="submission" date="2016-10" db="EMBL/GenBank/DDBJ databases">
        <authorList>
            <person name="de Groot N.N."/>
        </authorList>
    </citation>
    <scope>NUCLEOTIDE SEQUENCE [LARGE SCALE GENOMIC DNA]</scope>
    <source>
        <strain evidence="10 11">APO</strain>
    </source>
</reference>
<dbReference type="Gene3D" id="3.40.50.300">
    <property type="entry name" value="P-loop containing nucleotide triphosphate hydrolases"/>
    <property type="match status" value="1"/>
</dbReference>